<dbReference type="PANTHER" id="PTHR35910">
    <property type="entry name" value="2EXR DOMAIN-CONTAINING PROTEIN"/>
    <property type="match status" value="1"/>
</dbReference>
<dbReference type="EMBL" id="LKCN02000005">
    <property type="protein sequence ID" value="RCI13886.1"/>
    <property type="molecule type" value="Genomic_DNA"/>
</dbReference>
<proteinExistence type="predicted"/>
<comment type="caution">
    <text evidence="2">The sequence shown here is derived from an EMBL/GenBank/DDBJ whole genome shotgun (WGS) entry which is preliminary data.</text>
</comment>
<protein>
    <recommendedName>
        <fullName evidence="1">2EXR domain-containing protein</fullName>
    </recommendedName>
</protein>
<name>A0A367LHH1_9HYPO</name>
<feature type="domain" description="2EXR" evidence="1">
    <location>
        <begin position="33"/>
        <end position="129"/>
    </location>
</feature>
<evidence type="ECO:0000313" key="2">
    <source>
        <dbReference type="EMBL" id="RCI13886.1"/>
    </source>
</evidence>
<accession>A0A367LHH1</accession>
<dbReference type="AlphaFoldDB" id="A0A367LHH1"/>
<evidence type="ECO:0000313" key="3">
    <source>
        <dbReference type="Proteomes" id="UP000253664"/>
    </source>
</evidence>
<reference evidence="2 3" key="1">
    <citation type="journal article" date="2015" name="BMC Genomics">
        <title>Insights from the genome of Ophiocordyceps polyrhachis-furcata to pathogenicity and host specificity in insect fungi.</title>
        <authorList>
            <person name="Wichadakul D."/>
            <person name="Kobmoo N."/>
            <person name="Ingsriswang S."/>
            <person name="Tangphatsornruang S."/>
            <person name="Chantasingh D."/>
            <person name="Luangsa-ard J.J."/>
            <person name="Eurwilaichitr L."/>
        </authorList>
    </citation>
    <scope>NUCLEOTIDE SEQUENCE [LARGE SCALE GENOMIC DNA]</scope>
    <source>
        <strain evidence="2 3">BCC 54312</strain>
    </source>
</reference>
<keyword evidence="3" id="KW-1185">Reference proteome</keyword>
<organism evidence="2 3">
    <name type="scientific">Ophiocordyceps polyrhachis-furcata BCC 54312</name>
    <dbReference type="NCBI Taxonomy" id="1330021"/>
    <lineage>
        <taxon>Eukaryota</taxon>
        <taxon>Fungi</taxon>
        <taxon>Dikarya</taxon>
        <taxon>Ascomycota</taxon>
        <taxon>Pezizomycotina</taxon>
        <taxon>Sordariomycetes</taxon>
        <taxon>Hypocreomycetidae</taxon>
        <taxon>Hypocreales</taxon>
        <taxon>Ophiocordycipitaceae</taxon>
        <taxon>Ophiocordyceps</taxon>
    </lineage>
</organism>
<dbReference type="PANTHER" id="PTHR35910:SF6">
    <property type="entry name" value="2EXR DOMAIN-CONTAINING PROTEIN"/>
    <property type="match status" value="1"/>
</dbReference>
<dbReference type="OrthoDB" id="3557569at2759"/>
<evidence type="ECO:0000259" key="1">
    <source>
        <dbReference type="Pfam" id="PF20150"/>
    </source>
</evidence>
<dbReference type="InterPro" id="IPR045518">
    <property type="entry name" value="2EXR"/>
</dbReference>
<dbReference type="Pfam" id="PF20150">
    <property type="entry name" value="2EXR"/>
    <property type="match status" value="1"/>
</dbReference>
<sequence>MAILMAELSRSPRLLPPKTMRPAAPPDNNSRHFHLFPLLPPELRLKIWNMNLPPWRLVPMHCDAPSPSLHEKEAPSRGDVTGFTSNAPIPVNLHVCAESRAEAMKRYRCVFDFARGPGKVIFNPDDDILLFGPRDGYMAAHSQFHTCMAMCDQAELASVRHVAISESLFWGNGPYSSRTDTSLSFEVVKQLAKCMPSLKTMLFVSVEEHVDGLEWLTDMLARQVQIAINRVRQQNPHWRPPPWHILSMDTLSKTGAAG</sequence>
<dbReference type="Proteomes" id="UP000253664">
    <property type="component" value="Unassembled WGS sequence"/>
</dbReference>
<gene>
    <name evidence="2" type="ORF">L249_7961</name>
</gene>